<reference evidence="12" key="1">
    <citation type="journal article" date="2019" name="Int. J. Syst. Evol. Microbiol.">
        <title>The Global Catalogue of Microorganisms (GCM) 10K type strain sequencing project: providing services to taxonomists for standard genome sequencing and annotation.</title>
        <authorList>
            <consortium name="The Broad Institute Genomics Platform"/>
            <consortium name="The Broad Institute Genome Sequencing Center for Infectious Disease"/>
            <person name="Wu L."/>
            <person name="Ma J."/>
        </authorList>
    </citation>
    <scope>NUCLEOTIDE SEQUENCE [LARGE SCALE GENOMIC DNA]</scope>
    <source>
        <strain evidence="12">CCUG 54518</strain>
    </source>
</reference>
<dbReference type="InterPro" id="IPR013461">
    <property type="entry name" value="ClpA"/>
</dbReference>
<dbReference type="SMART" id="SM00382">
    <property type="entry name" value="AAA"/>
    <property type="match status" value="2"/>
</dbReference>
<evidence type="ECO:0000256" key="7">
    <source>
        <dbReference type="PROSITE-ProRule" id="PRU01251"/>
    </source>
</evidence>
<keyword evidence="11" id="KW-0378">Hydrolase</keyword>
<dbReference type="GO" id="GO:0005524">
    <property type="term" value="F:ATP binding"/>
    <property type="evidence" value="ECO:0007669"/>
    <property type="project" value="UniProtKB-KW"/>
</dbReference>
<keyword evidence="2 7" id="KW-0677">Repeat</keyword>
<dbReference type="GO" id="GO:0008233">
    <property type="term" value="F:peptidase activity"/>
    <property type="evidence" value="ECO:0007669"/>
    <property type="project" value="UniProtKB-KW"/>
</dbReference>
<dbReference type="PROSITE" id="PS00871">
    <property type="entry name" value="CLPAB_2"/>
    <property type="match status" value="1"/>
</dbReference>
<dbReference type="SMART" id="SM01086">
    <property type="entry name" value="ClpB_D2-small"/>
    <property type="match status" value="1"/>
</dbReference>
<dbReference type="PROSITE" id="PS51903">
    <property type="entry name" value="CLP_R"/>
    <property type="match status" value="1"/>
</dbReference>
<evidence type="ECO:0000259" key="10">
    <source>
        <dbReference type="PROSITE" id="PS51903"/>
    </source>
</evidence>
<dbReference type="InterPro" id="IPR004176">
    <property type="entry name" value="Clp_R_N"/>
</dbReference>
<dbReference type="InterPro" id="IPR003593">
    <property type="entry name" value="AAA+_ATPase"/>
</dbReference>
<dbReference type="InterPro" id="IPR050130">
    <property type="entry name" value="ClpA_ClpB"/>
</dbReference>
<evidence type="ECO:0000313" key="12">
    <source>
        <dbReference type="Proteomes" id="UP001596495"/>
    </source>
</evidence>
<dbReference type="PANTHER" id="PTHR11638">
    <property type="entry name" value="ATP-DEPENDENT CLP PROTEASE"/>
    <property type="match status" value="1"/>
</dbReference>
<dbReference type="Proteomes" id="UP001596495">
    <property type="component" value="Unassembled WGS sequence"/>
</dbReference>
<proteinExistence type="inferred from homology"/>
<dbReference type="InterPro" id="IPR036628">
    <property type="entry name" value="Clp_N_dom_sf"/>
</dbReference>
<sequence length="779" mass="85642">MIAQELEVSLHMAFVEARQQRHEFITVEHLLLALLDNPSAAEVLRACSANIDDLRKSLTNFIKDNTPQVAGTEEVDTQPTLGFQRVIQRAIMHVQSTGNGKKEVTGANVLVAIFGEKDSHAVYYLHQQGVTRLDVVNFIAHGIRKSDPQESAKPGDSAAENEEQGAEAKGNEKQSPLEQFTQNLNQAAKDGKIDPLIGREYEVERTIQILCRRRKNNPLLVGEAGVGKTAIAEGLAWRITQNEVPEILAEATVYSLDMGALLAGTKYRGDFEQRLKAVLKSLKDKPHAILFIDEIHTLIGAGAASGGTLDASNLLKPALSSGQLKCIGATTFTEYRGIFEKDAALSRRFQKVDVVEPTVQETIDILKGLKSRFEEHHSVKYAVAALQAAAELSAKYINDRHLPDKAIDVIDEAGAAQRILAPSKRKKTIGKSEIEEIVAKIARIPPANVSNDDRSKLQTLERDLKSVVFGQDKALEVLSASVKMARSGLGKADKPIGAFLFSGPTGVGKTEAAKQLAYIMGIDLIRFDMSEYMERHAVSRLIGAPPGYVGFDQGGLLTEAITKKPHCVLLLDEIEKAHPDIFNVLLQVMDHGTLTDNNGRKADFRNVIIIMTTNAGAETMNKATIGFTNPREAGDEMADIKRLFTPEFRNRLDAIVSFKALDENIILRVVDKFLLQLEGQLAEKKVEVTFTDTLRKYLAKKGFDPLMGARPMQRLIQDTIRRALADELLFGRLTEGGRLTVDLEVKTGDDGKETQEVKLDIQPLPKKEGKAKPEEATAD</sequence>
<dbReference type="InterPro" id="IPR019489">
    <property type="entry name" value="Clp_ATPase_C"/>
</dbReference>
<dbReference type="EMBL" id="JBHTBX010000010">
    <property type="protein sequence ID" value="MFC7435719.1"/>
    <property type="molecule type" value="Genomic_DNA"/>
</dbReference>
<feature type="domain" description="Clp R" evidence="10">
    <location>
        <begin position="1"/>
        <end position="146"/>
    </location>
</feature>
<evidence type="ECO:0000313" key="11">
    <source>
        <dbReference type="EMBL" id="MFC7435719.1"/>
    </source>
</evidence>
<evidence type="ECO:0000256" key="1">
    <source>
        <dbReference type="ARBA" id="ARBA00008675"/>
    </source>
</evidence>
<dbReference type="Gene3D" id="3.40.50.300">
    <property type="entry name" value="P-loop containing nucleotide triphosphate hydrolases"/>
    <property type="match status" value="2"/>
</dbReference>
<dbReference type="Gene3D" id="1.10.1780.10">
    <property type="entry name" value="Clp, N-terminal domain"/>
    <property type="match status" value="1"/>
</dbReference>
<comment type="similarity">
    <text evidence="1 8">Belongs to the ClpA/ClpB family.</text>
</comment>
<feature type="region of interest" description="Disordered" evidence="9">
    <location>
        <begin position="145"/>
        <end position="176"/>
    </location>
</feature>
<evidence type="ECO:0000256" key="4">
    <source>
        <dbReference type="ARBA" id="ARBA00022840"/>
    </source>
</evidence>
<dbReference type="NCBIfam" id="TIGR02639">
    <property type="entry name" value="ClpA"/>
    <property type="match status" value="1"/>
</dbReference>
<dbReference type="PRINTS" id="PR00300">
    <property type="entry name" value="CLPPROTEASEA"/>
</dbReference>
<dbReference type="PROSITE" id="PS00870">
    <property type="entry name" value="CLPAB_1"/>
    <property type="match status" value="1"/>
</dbReference>
<dbReference type="InterPro" id="IPR027417">
    <property type="entry name" value="P-loop_NTPase"/>
</dbReference>
<name>A0ABW2RCM4_9BURK</name>
<evidence type="ECO:0000256" key="9">
    <source>
        <dbReference type="SAM" id="MobiDB-lite"/>
    </source>
</evidence>
<protein>
    <submittedName>
        <fullName evidence="11">ATP-dependent Clp protease ATP-binding subunit ClpA</fullName>
    </submittedName>
</protein>
<dbReference type="Pfam" id="PF00004">
    <property type="entry name" value="AAA"/>
    <property type="match status" value="1"/>
</dbReference>
<accession>A0ABW2RCM4</accession>
<dbReference type="InterPro" id="IPR028299">
    <property type="entry name" value="ClpA/B_CS2"/>
</dbReference>
<dbReference type="CDD" id="cd19499">
    <property type="entry name" value="RecA-like_ClpB_Hsp104-like"/>
    <property type="match status" value="1"/>
</dbReference>
<dbReference type="SUPFAM" id="SSF52540">
    <property type="entry name" value="P-loop containing nucleoside triphosphate hydrolases"/>
    <property type="match status" value="2"/>
</dbReference>
<keyword evidence="11" id="KW-0645">Protease</keyword>
<dbReference type="RefSeq" id="WP_382258841.1">
    <property type="nucleotide sequence ID" value="NZ_JBHTBX010000010.1"/>
</dbReference>
<dbReference type="CDD" id="cd00009">
    <property type="entry name" value="AAA"/>
    <property type="match status" value="1"/>
</dbReference>
<gene>
    <name evidence="11" type="primary">clpA</name>
    <name evidence="11" type="ORF">ACFQNJ_14480</name>
</gene>
<keyword evidence="4 8" id="KW-0067">ATP-binding</keyword>
<dbReference type="Gene3D" id="1.10.8.60">
    <property type="match status" value="2"/>
</dbReference>
<dbReference type="SUPFAM" id="SSF81923">
    <property type="entry name" value="Double Clp-N motif"/>
    <property type="match status" value="1"/>
</dbReference>
<comment type="function">
    <text evidence="6">Part of a stress-induced multi-chaperone system, it is involved in the recovery of the cell from heat-induced damage, in cooperation with DnaK, DnaJ and GrpE. Acts before DnaK, in the processing of protein aggregates. Protein binding stimulates the ATPase activity; ATP hydrolysis unfolds the denatured protein aggregates, which probably helps expose new hydrophobic binding sites on the surface of ClpB-bound aggregates, contributing to the solubilization and refolding of denatured protein aggregates by DnaK.</text>
</comment>
<evidence type="ECO:0000256" key="3">
    <source>
        <dbReference type="ARBA" id="ARBA00022741"/>
    </source>
</evidence>
<keyword evidence="5 8" id="KW-0143">Chaperone</keyword>
<dbReference type="Pfam" id="PF10431">
    <property type="entry name" value="ClpB_D2-small"/>
    <property type="match status" value="1"/>
</dbReference>
<evidence type="ECO:0000256" key="8">
    <source>
        <dbReference type="RuleBase" id="RU004432"/>
    </source>
</evidence>
<dbReference type="PANTHER" id="PTHR11638:SF111">
    <property type="entry name" value="ATP-DEPENDENT CLP PROTEASE ATP-BINDING SUBUNIT CLPA"/>
    <property type="match status" value="1"/>
</dbReference>
<evidence type="ECO:0000256" key="5">
    <source>
        <dbReference type="ARBA" id="ARBA00023186"/>
    </source>
</evidence>
<evidence type="ECO:0000256" key="6">
    <source>
        <dbReference type="ARBA" id="ARBA00025613"/>
    </source>
</evidence>
<dbReference type="Pfam" id="PF02861">
    <property type="entry name" value="Clp_N"/>
    <property type="match status" value="1"/>
</dbReference>
<dbReference type="InterPro" id="IPR003959">
    <property type="entry name" value="ATPase_AAA_core"/>
</dbReference>
<dbReference type="GO" id="GO:0006508">
    <property type="term" value="P:proteolysis"/>
    <property type="evidence" value="ECO:0007669"/>
    <property type="project" value="UniProtKB-KW"/>
</dbReference>
<comment type="caution">
    <text evidence="11">The sequence shown here is derived from an EMBL/GenBank/DDBJ whole genome shotgun (WGS) entry which is preliminary data.</text>
</comment>
<keyword evidence="3 8" id="KW-0547">Nucleotide-binding</keyword>
<dbReference type="InterPro" id="IPR001270">
    <property type="entry name" value="ClpA/B"/>
</dbReference>
<dbReference type="Pfam" id="PF07724">
    <property type="entry name" value="AAA_2"/>
    <property type="match status" value="1"/>
</dbReference>
<evidence type="ECO:0000256" key="2">
    <source>
        <dbReference type="ARBA" id="ARBA00022737"/>
    </source>
</evidence>
<organism evidence="11 12">
    <name type="scientific">Hydrogenophaga bisanensis</name>
    <dbReference type="NCBI Taxonomy" id="439611"/>
    <lineage>
        <taxon>Bacteria</taxon>
        <taxon>Pseudomonadati</taxon>
        <taxon>Pseudomonadota</taxon>
        <taxon>Betaproteobacteria</taxon>
        <taxon>Burkholderiales</taxon>
        <taxon>Comamonadaceae</taxon>
        <taxon>Hydrogenophaga</taxon>
    </lineage>
</organism>
<feature type="region of interest" description="Disordered" evidence="9">
    <location>
        <begin position="750"/>
        <end position="779"/>
    </location>
</feature>
<dbReference type="Pfam" id="PF17871">
    <property type="entry name" value="AAA_lid_9"/>
    <property type="match status" value="1"/>
</dbReference>
<dbReference type="InterPro" id="IPR041546">
    <property type="entry name" value="ClpA/ClpB_AAA_lid"/>
</dbReference>
<keyword evidence="12" id="KW-1185">Reference proteome</keyword>
<dbReference type="InterPro" id="IPR018368">
    <property type="entry name" value="ClpA/B_CS1"/>
</dbReference>